<organism evidence="1">
    <name type="scientific">uncultured Desulfovibrio sp</name>
    <dbReference type="NCBI Taxonomy" id="167968"/>
    <lineage>
        <taxon>Bacteria</taxon>
        <taxon>Pseudomonadati</taxon>
        <taxon>Thermodesulfobacteriota</taxon>
        <taxon>Desulfovibrionia</taxon>
        <taxon>Desulfovibrionales</taxon>
        <taxon>Desulfovibrionaceae</taxon>
        <taxon>Desulfovibrio</taxon>
        <taxon>environmental samples</taxon>
    </lineage>
</organism>
<protein>
    <submittedName>
        <fullName evidence="1">Uncharacterized protein</fullName>
    </submittedName>
</protein>
<dbReference type="AlphaFoldDB" id="A0A212L5E9"/>
<accession>A0A212L5E9</accession>
<name>A0A212L5E9_9BACT</name>
<dbReference type="EMBL" id="FMJC01000002">
    <property type="protein sequence ID" value="SCM72697.1"/>
    <property type="molecule type" value="Genomic_DNA"/>
</dbReference>
<evidence type="ECO:0000313" key="1">
    <source>
        <dbReference type="EMBL" id="SCM72697.1"/>
    </source>
</evidence>
<gene>
    <name evidence="1" type="ORF">KL86DES1_20783</name>
</gene>
<reference evidence="1" key="1">
    <citation type="submission" date="2016-08" db="EMBL/GenBank/DDBJ databases">
        <authorList>
            <person name="Seilhamer J.J."/>
        </authorList>
    </citation>
    <scope>NUCLEOTIDE SEQUENCE</scope>
    <source>
        <strain evidence="1">86-1</strain>
    </source>
</reference>
<proteinExistence type="predicted"/>
<sequence length="47" mass="5436">MAGTVIHFECIQLAHHMELVKAFALKRKTCVLPKNKENWKNAVTTER</sequence>